<gene>
    <name evidence="2" type="ORF">Vbra_842</name>
</gene>
<dbReference type="EMBL" id="CDMY01000859">
    <property type="protein sequence ID" value="CEM35578.1"/>
    <property type="molecule type" value="Genomic_DNA"/>
</dbReference>
<organism evidence="2 3">
    <name type="scientific">Vitrella brassicaformis (strain CCMP3155)</name>
    <dbReference type="NCBI Taxonomy" id="1169540"/>
    <lineage>
        <taxon>Eukaryota</taxon>
        <taxon>Sar</taxon>
        <taxon>Alveolata</taxon>
        <taxon>Colpodellida</taxon>
        <taxon>Vitrellaceae</taxon>
        <taxon>Vitrella</taxon>
    </lineage>
</organism>
<evidence type="ECO:0000313" key="3">
    <source>
        <dbReference type="Proteomes" id="UP000041254"/>
    </source>
</evidence>
<name>A0A0G4GX33_VITBC</name>
<proteinExistence type="predicted"/>
<sequence>MSGTVSSASLQTHISASVGTPIGLCNQHHRLSLAASEADSELAARRPTLADMRHDAERMGQRLSAHFMEVKDSLQGLLEQCSDSYVRCALEQKGVHDKLQRDITALKAEKVSLARQLQDMDQRTRRIEEDIG</sequence>
<evidence type="ECO:0000313" key="2">
    <source>
        <dbReference type="EMBL" id="CEM35578.1"/>
    </source>
</evidence>
<reference evidence="2 3" key="1">
    <citation type="submission" date="2014-11" db="EMBL/GenBank/DDBJ databases">
        <authorList>
            <person name="Zhu J."/>
            <person name="Qi W."/>
            <person name="Song R."/>
        </authorList>
    </citation>
    <scope>NUCLEOTIDE SEQUENCE [LARGE SCALE GENOMIC DNA]</scope>
</reference>
<keyword evidence="3" id="KW-1185">Reference proteome</keyword>
<dbReference type="VEuPathDB" id="CryptoDB:Vbra_842"/>
<dbReference type="InParanoid" id="A0A0G4GX33"/>
<dbReference type="Proteomes" id="UP000041254">
    <property type="component" value="Unassembled WGS sequence"/>
</dbReference>
<accession>A0A0G4GX33</accession>
<dbReference type="AlphaFoldDB" id="A0A0G4GX33"/>
<feature type="coiled-coil region" evidence="1">
    <location>
        <begin position="96"/>
        <end position="123"/>
    </location>
</feature>
<keyword evidence="1" id="KW-0175">Coiled coil</keyword>
<protein>
    <submittedName>
        <fullName evidence="2">Uncharacterized protein</fullName>
    </submittedName>
</protein>
<evidence type="ECO:0000256" key="1">
    <source>
        <dbReference type="SAM" id="Coils"/>
    </source>
</evidence>